<sequence length="249" mass="25983">MNDDQRPDPGDEGDQADQRRSDGDASAVRQVSTASAGSAYLVHPDDGPGPGVLVLSSWRGLNDVTKSMADSLADAGFTALAPDLFGSVPVDDAAGQALLGEVDADGIAALVIASVVALRSQCADPSAPVGVVGFSSGGSLAMWVATRNPDSIAAVVTYYGAQDIDFTSLNAPVLGHFAEFDDLCTVDDRVEMQSHLLLLDNMVEVFEYPGTWHFFAEDAELDTPAGEAAALAWGRTVAFLQRHLGLDDG</sequence>
<dbReference type="HOGENOM" id="CLU_054590_7_2_11"/>
<dbReference type="OrthoDB" id="9773549at2"/>
<accession>R4Z1E2</accession>
<keyword evidence="3" id="KW-0378">Hydrolase</keyword>
<proteinExistence type="predicted"/>
<dbReference type="InterPro" id="IPR002925">
    <property type="entry name" value="Dienelactn_hydro"/>
</dbReference>
<dbReference type="eggNOG" id="COG0412">
    <property type="taxonomic scope" value="Bacteria"/>
</dbReference>
<dbReference type="InterPro" id="IPR029058">
    <property type="entry name" value="AB_hydrolase_fold"/>
</dbReference>
<dbReference type="PANTHER" id="PTHR46623:SF6">
    <property type="entry name" value="ALPHA_BETA-HYDROLASES SUPERFAMILY PROTEIN"/>
    <property type="match status" value="1"/>
</dbReference>
<feature type="domain" description="Dienelactone hydrolase" evidence="2">
    <location>
        <begin position="39"/>
        <end position="243"/>
    </location>
</feature>
<gene>
    <name evidence="3" type="ORF">BN381_110083</name>
</gene>
<feature type="region of interest" description="Disordered" evidence="1">
    <location>
        <begin position="1"/>
        <end position="31"/>
    </location>
</feature>
<evidence type="ECO:0000259" key="2">
    <source>
        <dbReference type="Pfam" id="PF01738"/>
    </source>
</evidence>
<dbReference type="Gene3D" id="3.40.50.1820">
    <property type="entry name" value="alpha/beta hydrolase"/>
    <property type="match status" value="1"/>
</dbReference>
<dbReference type="GO" id="GO:0016787">
    <property type="term" value="F:hydrolase activity"/>
    <property type="evidence" value="ECO:0007669"/>
    <property type="project" value="UniProtKB-KW"/>
</dbReference>
<dbReference type="EMBL" id="CANL01000003">
    <property type="protein sequence ID" value="CCM62417.1"/>
    <property type="molecule type" value="Genomic_DNA"/>
</dbReference>
<dbReference type="Proteomes" id="UP000018291">
    <property type="component" value="Unassembled WGS sequence"/>
</dbReference>
<evidence type="ECO:0000313" key="3">
    <source>
        <dbReference type="EMBL" id="CCM62417.1"/>
    </source>
</evidence>
<dbReference type="SUPFAM" id="SSF53474">
    <property type="entry name" value="alpha/beta-Hydrolases"/>
    <property type="match status" value="1"/>
</dbReference>
<dbReference type="Pfam" id="PF01738">
    <property type="entry name" value="DLH"/>
    <property type="match status" value="1"/>
</dbReference>
<dbReference type="PANTHER" id="PTHR46623">
    <property type="entry name" value="CARBOXYMETHYLENEBUTENOLIDASE-RELATED"/>
    <property type="match status" value="1"/>
</dbReference>
<evidence type="ECO:0000313" key="4">
    <source>
        <dbReference type="Proteomes" id="UP000018291"/>
    </source>
</evidence>
<dbReference type="AlphaFoldDB" id="R4Z1E2"/>
<protein>
    <submittedName>
        <fullName evidence="3">Putative Dienelactone hydrolase</fullName>
    </submittedName>
</protein>
<evidence type="ECO:0000256" key="1">
    <source>
        <dbReference type="SAM" id="MobiDB-lite"/>
    </source>
</evidence>
<organism evidence="3 4">
    <name type="scientific">Candidatus Neomicrothrix parvicella RN1</name>
    <dbReference type="NCBI Taxonomy" id="1229780"/>
    <lineage>
        <taxon>Bacteria</taxon>
        <taxon>Bacillati</taxon>
        <taxon>Actinomycetota</taxon>
        <taxon>Acidimicrobiia</taxon>
        <taxon>Acidimicrobiales</taxon>
        <taxon>Microthrixaceae</taxon>
        <taxon>Candidatus Neomicrothrix</taxon>
    </lineage>
</organism>
<reference evidence="3 4" key="1">
    <citation type="journal article" date="2013" name="ISME J.">
        <title>Metabolic model for the filamentous 'Candidatus Microthrix parvicella' based on genomic and metagenomic analyses.</title>
        <authorList>
            <person name="Jon McIlroy S."/>
            <person name="Kristiansen R."/>
            <person name="Albertsen M."/>
            <person name="Michael Karst S."/>
            <person name="Rossetti S."/>
            <person name="Lund Nielsen J."/>
            <person name="Tandoi V."/>
            <person name="James Seviour R."/>
            <person name="Nielsen P.H."/>
        </authorList>
    </citation>
    <scope>NUCLEOTIDE SEQUENCE [LARGE SCALE GENOMIC DNA]</scope>
    <source>
        <strain evidence="3 4">RN1</strain>
    </source>
</reference>
<dbReference type="STRING" id="1229780.BN381_110083"/>
<name>R4Z1E2_9ACTN</name>
<comment type="caution">
    <text evidence="3">The sequence shown here is derived from an EMBL/GenBank/DDBJ whole genome shotgun (WGS) entry which is preliminary data.</text>
</comment>
<keyword evidence="4" id="KW-1185">Reference proteome</keyword>
<dbReference type="InterPro" id="IPR051049">
    <property type="entry name" value="Dienelactone_hydrolase-like"/>
</dbReference>
<dbReference type="RefSeq" id="WP_012223820.1">
    <property type="nucleotide sequence ID" value="NZ_HG422565.1"/>
</dbReference>